<dbReference type="Proteomes" id="UP000887565">
    <property type="component" value="Unplaced"/>
</dbReference>
<evidence type="ECO:0000313" key="3">
    <source>
        <dbReference type="WBParaSite" id="nRc.2.0.1.t10917-RA"/>
    </source>
</evidence>
<dbReference type="WBParaSite" id="nRc.2.0.1.t10917-RA">
    <property type="protein sequence ID" value="nRc.2.0.1.t10917-RA"/>
    <property type="gene ID" value="nRc.2.0.1.g10917"/>
</dbReference>
<keyword evidence="2" id="KW-1185">Reference proteome</keyword>
<accession>A0A915IAM0</accession>
<reference evidence="3" key="1">
    <citation type="submission" date="2022-11" db="UniProtKB">
        <authorList>
            <consortium name="WormBaseParasite"/>
        </authorList>
    </citation>
    <scope>IDENTIFICATION</scope>
</reference>
<protein>
    <submittedName>
        <fullName evidence="3">Uncharacterized protein</fullName>
    </submittedName>
</protein>
<feature type="compositionally biased region" description="Low complexity" evidence="1">
    <location>
        <begin position="8"/>
        <end position="26"/>
    </location>
</feature>
<feature type="region of interest" description="Disordered" evidence="1">
    <location>
        <begin position="1"/>
        <end position="26"/>
    </location>
</feature>
<evidence type="ECO:0000256" key="1">
    <source>
        <dbReference type="SAM" id="MobiDB-lite"/>
    </source>
</evidence>
<proteinExistence type="predicted"/>
<evidence type="ECO:0000313" key="2">
    <source>
        <dbReference type="Proteomes" id="UP000887565"/>
    </source>
</evidence>
<name>A0A915IAM0_ROMCU</name>
<sequence length="150" mass="16705">MSAATQLPSSSATHSTTATTSWSAPPLAQQPNLAETQFKPRAVTDPDIFDLLSPLNINLPFGTSQKAMDANKSLYQLYRDTYKKSVDLAIKHAIPDSLLRTILDWLPNSAITYGAATAIQIAELTWFLHECRSLEKTSHYLKAYIPRQLR</sequence>
<organism evidence="2 3">
    <name type="scientific">Romanomermis culicivorax</name>
    <name type="common">Nematode worm</name>
    <dbReference type="NCBI Taxonomy" id="13658"/>
    <lineage>
        <taxon>Eukaryota</taxon>
        <taxon>Metazoa</taxon>
        <taxon>Ecdysozoa</taxon>
        <taxon>Nematoda</taxon>
        <taxon>Enoplea</taxon>
        <taxon>Dorylaimia</taxon>
        <taxon>Mermithida</taxon>
        <taxon>Mermithoidea</taxon>
        <taxon>Mermithidae</taxon>
        <taxon>Romanomermis</taxon>
    </lineage>
</organism>
<dbReference type="AlphaFoldDB" id="A0A915IAM0"/>